<geneLocation type="plasmid" evidence="4 5">
    <name>PL23</name>
</geneLocation>
<keyword evidence="4" id="KW-0614">Plasmid</keyword>
<evidence type="ECO:0000259" key="2">
    <source>
        <dbReference type="Pfam" id="PF25227"/>
    </source>
</evidence>
<evidence type="ECO:0000313" key="5">
    <source>
        <dbReference type="Proteomes" id="UP000002698"/>
    </source>
</evidence>
<dbReference type="AlphaFoldDB" id="Q3ILS7"/>
<dbReference type="EMBL" id="CR936259">
    <property type="protein sequence ID" value="CAI50943.3"/>
    <property type="molecule type" value="Genomic_DNA"/>
</dbReference>
<feature type="compositionally biased region" description="Acidic residues" evidence="1">
    <location>
        <begin position="22"/>
        <end position="35"/>
    </location>
</feature>
<keyword evidence="5" id="KW-1185">Reference proteome</keyword>
<dbReference type="EMBL" id="CR936257">
    <property type="protein sequence ID" value="CAI49756.3"/>
    <property type="molecule type" value="Genomic_DNA"/>
</dbReference>
<dbReference type="HOGENOM" id="CLU_504919_0_0_2"/>
<reference evidence="4 5" key="1">
    <citation type="journal article" date="2005" name="Genome Res.">
        <title>Living with two extremes: conclusions from the genome sequence of Natronomonas pharaonis.</title>
        <authorList>
            <person name="Falb M."/>
            <person name="Pfeiffer F."/>
            <person name="Palm P."/>
            <person name="Rodewald K."/>
            <person name="Hickmann V."/>
            <person name="Tittor J."/>
            <person name="Oesterhelt D."/>
        </authorList>
    </citation>
    <scope>NUCLEOTIDE SEQUENCE [LARGE SCALE GENOMIC DNA]</scope>
    <source>
        <strain evidence="5">ATCC 35678 / DSM 2160 / CIP 103997 / JCM 8858 / NBRC 14720 / NCIMB 2260 / Gabara</strain>
        <strain evidence="4">Gabara</strain>
        <plasmid evidence="4">PL23</plasmid>
    </source>
</reference>
<dbReference type="Proteomes" id="UP000002698">
    <property type="component" value="Plasmid PL23"/>
</dbReference>
<dbReference type="KEGG" id="nph:NP_3330A"/>
<dbReference type="RefSeq" id="WP_049939594.1">
    <property type="nucleotide sequence ID" value="NC_007426.1"/>
</dbReference>
<dbReference type="InterPro" id="IPR057167">
    <property type="entry name" value="DUF7845"/>
</dbReference>
<evidence type="ECO:0000256" key="1">
    <source>
        <dbReference type="SAM" id="MobiDB-lite"/>
    </source>
</evidence>
<evidence type="ECO:0000313" key="3">
    <source>
        <dbReference type="EMBL" id="CAI49756.3"/>
    </source>
</evidence>
<dbReference type="KEGG" id="nph:NP_7054A"/>
<dbReference type="Pfam" id="PF25227">
    <property type="entry name" value="DUF7845"/>
    <property type="match status" value="1"/>
</dbReference>
<dbReference type="GeneID" id="3703487"/>
<organism evidence="4 5">
    <name type="scientific">Natronomonas pharaonis (strain ATCC 35678 / DSM 2160 / CIP 103997 / JCM 8858 / NBRC 14720 / NCIMB 2260 / Gabara)</name>
    <name type="common">Halobacterium pharaonis</name>
    <dbReference type="NCBI Taxonomy" id="348780"/>
    <lineage>
        <taxon>Archaea</taxon>
        <taxon>Methanobacteriati</taxon>
        <taxon>Methanobacteriota</taxon>
        <taxon>Stenosarchaea group</taxon>
        <taxon>Halobacteria</taxon>
        <taxon>Halobacteriales</taxon>
        <taxon>Natronomonadaceae</taxon>
        <taxon>Natronomonas</taxon>
    </lineage>
</organism>
<dbReference type="STRING" id="348780.NP_3330A"/>
<accession>Q3ILS7</accession>
<name>Q3ILS7_NATPD</name>
<feature type="compositionally biased region" description="Acidic residues" evidence="1">
    <location>
        <begin position="1"/>
        <end position="15"/>
    </location>
</feature>
<dbReference type="OrthoDB" id="316855at2157"/>
<protein>
    <submittedName>
        <fullName evidence="4">Homolog to HGPV1-ORF14</fullName>
    </submittedName>
</protein>
<gene>
    <name evidence="3" type="ordered locus">NP_3330A</name>
    <name evidence="4" type="ordered locus">NP_7054A</name>
</gene>
<dbReference type="EnsemblBacteria" id="CAI49756">
    <property type="protein sequence ID" value="CAI49756"/>
    <property type="gene ID" value="NP_3330A"/>
</dbReference>
<feature type="region of interest" description="Disordered" evidence="1">
    <location>
        <begin position="1"/>
        <end position="47"/>
    </location>
</feature>
<dbReference type="eggNOG" id="arCOG06319">
    <property type="taxonomic scope" value="Archaea"/>
</dbReference>
<proteinExistence type="predicted"/>
<dbReference type="Proteomes" id="UP000002698">
    <property type="component" value="Chromosome"/>
</dbReference>
<evidence type="ECO:0000313" key="4">
    <source>
        <dbReference type="EMBL" id="CAI50943.3"/>
    </source>
</evidence>
<feature type="domain" description="DUF7845" evidence="2">
    <location>
        <begin position="47"/>
        <end position="391"/>
    </location>
</feature>
<dbReference type="EnsemblBacteria" id="CAI50943">
    <property type="protein sequence ID" value="CAI50943"/>
    <property type="gene ID" value="NP_7054A"/>
</dbReference>
<sequence length="624" mass="70088">MTSVEDEFAALDEAEPSGRFEVEDDQEEKDIDPYESEDHGHAGPELVKPQVHGLNAHLLFAPFETKPDVDGMRPYFAIVSAFEPDLEAEFKCDGTTWKIDHGIDSVDDYDNSTIRYWDGSIATREQDSGDNYLEYQIPIYDADDEKRNRRVNFQFRPALPEACHAETGNRIRSMPETLPEGVRVQVQASNVDPEIVLELLQSLASNIGVNSHYFEADAVHEWSRIMGLEYYVRCQRELVNELVIGKMALFDRLSQFERQRSGCGELKWDNGEAFGRRHHVALDAEQLSHLYQEHDVGKLIKSYLMKHPGEDTDSDTATEHPKIEVQYNREYTYCGHLPWFAEDAGDGSPDVGWKLLSKRLQSLLMNVLDWAELPRTPGHDAFVSDDHFDADARLEPDVASDLTLVPDPIDEVADAERDVVTNELLDEPPTDAEKDVLGAAAEKGAFERLQDLAEEAGVSSSTASRTVRKFETLFSRLDSIQLADEVVRDRVQDLLAGVEQRLDRVNKGLDLLASGRNEIDEDSALGQWARRWGVKIAESSDRWSDQLRVAIVGGNLTESELLSVLRAGYEAADMTQSVDVAQFASAEVSYYDRDGEKVDIGEWVGVNQGGRTKLLGKLEVDALH</sequence>